<gene>
    <name evidence="2" type="primary">Acey_s0403.g828</name>
    <name evidence="2" type="ORF">Y032_0403g828</name>
</gene>
<evidence type="ECO:0000313" key="3">
    <source>
        <dbReference type="Proteomes" id="UP000024635"/>
    </source>
</evidence>
<sequence>MAGVARADRIRNEKIRERFGIAPIADKLFKTHLRWYRHVLCANYDTACKLGLDVGVPGKRPKERPKQRWLDTLHADLKHVCVHLAQAHESEMVSNHENRPNQRTGLKLKKKKATTKKKR</sequence>
<comment type="caution">
    <text evidence="2">The sequence shown here is derived from an EMBL/GenBank/DDBJ whole genome shotgun (WGS) entry which is preliminary data.</text>
</comment>
<name>A0A016X347_9BILA</name>
<feature type="region of interest" description="Disordered" evidence="1">
    <location>
        <begin position="88"/>
        <end position="119"/>
    </location>
</feature>
<dbReference type="Proteomes" id="UP000024635">
    <property type="component" value="Unassembled WGS sequence"/>
</dbReference>
<proteinExistence type="predicted"/>
<feature type="compositionally biased region" description="Basic residues" evidence="1">
    <location>
        <begin position="106"/>
        <end position="119"/>
    </location>
</feature>
<keyword evidence="3" id="KW-1185">Reference proteome</keyword>
<dbReference type="OrthoDB" id="2320933at2759"/>
<reference evidence="3" key="1">
    <citation type="journal article" date="2015" name="Nat. Genet.">
        <title>The genome and transcriptome of the zoonotic hookworm Ancylostoma ceylanicum identify infection-specific gene families.</title>
        <authorList>
            <person name="Schwarz E.M."/>
            <person name="Hu Y."/>
            <person name="Antoshechkin I."/>
            <person name="Miller M.M."/>
            <person name="Sternberg P.W."/>
            <person name="Aroian R.V."/>
        </authorList>
    </citation>
    <scope>NUCLEOTIDE SEQUENCE</scope>
    <source>
        <strain evidence="3">HY135</strain>
    </source>
</reference>
<dbReference type="EMBL" id="JARK01000003">
    <property type="protein sequence ID" value="EYC46261.1"/>
    <property type="molecule type" value="Genomic_DNA"/>
</dbReference>
<evidence type="ECO:0000313" key="2">
    <source>
        <dbReference type="EMBL" id="EYC46261.1"/>
    </source>
</evidence>
<evidence type="ECO:0000256" key="1">
    <source>
        <dbReference type="SAM" id="MobiDB-lite"/>
    </source>
</evidence>
<organism evidence="2 3">
    <name type="scientific">Ancylostoma ceylanicum</name>
    <dbReference type="NCBI Taxonomy" id="53326"/>
    <lineage>
        <taxon>Eukaryota</taxon>
        <taxon>Metazoa</taxon>
        <taxon>Ecdysozoa</taxon>
        <taxon>Nematoda</taxon>
        <taxon>Chromadorea</taxon>
        <taxon>Rhabditida</taxon>
        <taxon>Rhabditina</taxon>
        <taxon>Rhabditomorpha</taxon>
        <taxon>Strongyloidea</taxon>
        <taxon>Ancylostomatidae</taxon>
        <taxon>Ancylostomatinae</taxon>
        <taxon>Ancylostoma</taxon>
    </lineage>
</organism>
<dbReference type="AlphaFoldDB" id="A0A016X347"/>
<feature type="compositionally biased region" description="Basic and acidic residues" evidence="1">
    <location>
        <begin position="88"/>
        <end position="100"/>
    </location>
</feature>
<accession>A0A016X347</accession>
<protein>
    <submittedName>
        <fullName evidence="2">Uncharacterized protein</fullName>
    </submittedName>
</protein>